<dbReference type="PANTHER" id="PTHR12811">
    <property type="entry name" value="VACUOLAR PROTEIN SORTING VPS16"/>
    <property type="match status" value="1"/>
</dbReference>
<feature type="region of interest" description="Disordered" evidence="2">
    <location>
        <begin position="1"/>
        <end position="27"/>
    </location>
</feature>
<evidence type="ECO:0000313" key="5">
    <source>
        <dbReference type="EMBL" id="GAX24166.1"/>
    </source>
</evidence>
<dbReference type="GO" id="GO:0005765">
    <property type="term" value="C:lysosomal membrane"/>
    <property type="evidence" value="ECO:0007669"/>
    <property type="project" value="TreeGrafter"/>
</dbReference>
<keyword evidence="6" id="KW-1185">Reference proteome</keyword>
<dbReference type="PIRSF" id="PIRSF007949">
    <property type="entry name" value="VPS16"/>
    <property type="match status" value="1"/>
</dbReference>
<dbReference type="AlphaFoldDB" id="A0A1Z5KD93"/>
<dbReference type="Gene3D" id="1.10.150.780">
    <property type="entry name" value="Vps16, C-terminal region"/>
    <property type="match status" value="1"/>
</dbReference>
<organism evidence="5 6">
    <name type="scientific">Fistulifera solaris</name>
    <name type="common">Oleaginous diatom</name>
    <dbReference type="NCBI Taxonomy" id="1519565"/>
    <lineage>
        <taxon>Eukaryota</taxon>
        <taxon>Sar</taxon>
        <taxon>Stramenopiles</taxon>
        <taxon>Ochrophyta</taxon>
        <taxon>Bacillariophyta</taxon>
        <taxon>Bacillariophyceae</taxon>
        <taxon>Bacillariophycidae</taxon>
        <taxon>Naviculales</taxon>
        <taxon>Naviculaceae</taxon>
        <taxon>Fistulifera</taxon>
    </lineage>
</organism>
<feature type="domain" description="Vps16 N-terminal" evidence="4">
    <location>
        <begin position="98"/>
        <end position="509"/>
    </location>
</feature>
<evidence type="ECO:0000256" key="2">
    <source>
        <dbReference type="SAM" id="MobiDB-lite"/>
    </source>
</evidence>
<evidence type="ECO:0008006" key="7">
    <source>
        <dbReference type="Google" id="ProtNLM"/>
    </source>
</evidence>
<dbReference type="GO" id="GO:0016197">
    <property type="term" value="P:endosomal transport"/>
    <property type="evidence" value="ECO:0007669"/>
    <property type="project" value="TreeGrafter"/>
</dbReference>
<sequence length="975" mass="107845">MVASSNPFDDPILETETAYTEQSSVEDKEFSASPAEASWQYLGDLPYRRIPIYSHVQWRSSCPSSMQQNCLAWYPQGLSKPQHLVDPKEIRNWYQTTTQTHVKACPHGGPIATCTVPLTDSFRTTQLRILTNSGQILSQQEFPPADYRERYNAVDILCLGFTSRTTLVVVLNDSLCFTYNLKGQALLQPFYVCQESIPLLQAKVYEGGVAVLTKNQDAAIAELLDHHDEEEYSQTSHLSARRIESDDLSHYALVTILPTSEYAKRHFCTFSTLAVFSRLRTTSQHPELFLSTSDNSVIVVEVSTIKMTDVDCRVRVNSPIVDMVFAPNGRFLACFTESCILTVISTSFETKVLDFDTSEGSQQVPSQMEWCGEDSVVLHWKGLGVLMVGPYGDWLRFPYEDDTVYLVPEIDCCRVITDSAIEILQRVPPVTAQMLSIGSIETSAMLVDAADAFYSGTSADDNTVRDIAASDQLIPAVETCLEAATREFDIVQQKRLLRAASYGMHFSYKSIEAKGVVQPSPTAQEFVVAARKLRVLNRLRHPNVGWIATSAQYDTMTPIGVVARLIALQRPALACSISQYLGLPKSVQIFARASKAAAYVMAAEGTDAQVAEVATEIILGGAGDHSLHRGAYATVAMAANQAGRPGVANLLLLLETSVVDKVPALLSTGAYADAMAVATQARDLDFIFSSLMEYERSCLANSSDVSKAQAAFLGMVVSKFTPEGFHTLRRYLQTTADVKSVTNLLIRAQQFAAAGTAMAQRALQEHDAREKQGLLAEASRIFGLGKDTALHKASTDDYAELIRDQETLRTKHNAPEVAPPSSSVTSTIASVIKFAAIQMRDQHRLFSDAEKLAKKYRVPEKRFWHIQVIALAESQQWSNLRILSESKTKSPIGYKPFARAAIRGKQSSAEILKYIDRVSANEERYDLFCEASLWKRALEEAGKLKDTRRVLNVKTLCNSNEIQLLADEMLGRLAQ</sequence>
<dbReference type="InterPro" id="IPR036322">
    <property type="entry name" value="WD40_repeat_dom_sf"/>
</dbReference>
<dbReference type="GO" id="GO:0030897">
    <property type="term" value="C:HOPS complex"/>
    <property type="evidence" value="ECO:0007669"/>
    <property type="project" value="TreeGrafter"/>
</dbReference>
<gene>
    <name evidence="5" type="ORF">FisN_4Lh251</name>
</gene>
<dbReference type="GO" id="GO:0006886">
    <property type="term" value="P:intracellular protein transport"/>
    <property type="evidence" value="ECO:0007669"/>
    <property type="project" value="InterPro"/>
</dbReference>
<evidence type="ECO:0000259" key="4">
    <source>
        <dbReference type="Pfam" id="PF04841"/>
    </source>
</evidence>
<evidence type="ECO:0000256" key="1">
    <source>
        <dbReference type="ARBA" id="ARBA00009250"/>
    </source>
</evidence>
<comment type="caution">
    <text evidence="5">The sequence shown here is derived from an EMBL/GenBank/DDBJ whole genome shotgun (WGS) entry which is preliminary data.</text>
</comment>
<dbReference type="InterPro" id="IPR016534">
    <property type="entry name" value="VPS16"/>
</dbReference>
<dbReference type="InParanoid" id="A0A1Z5KD93"/>
<reference evidence="5 6" key="1">
    <citation type="journal article" date="2015" name="Plant Cell">
        <title>Oil accumulation by the oleaginous diatom Fistulifera solaris as revealed by the genome and transcriptome.</title>
        <authorList>
            <person name="Tanaka T."/>
            <person name="Maeda Y."/>
            <person name="Veluchamy A."/>
            <person name="Tanaka M."/>
            <person name="Abida H."/>
            <person name="Marechal E."/>
            <person name="Bowler C."/>
            <person name="Muto M."/>
            <person name="Sunaga Y."/>
            <person name="Tanaka M."/>
            <person name="Yoshino T."/>
            <person name="Taniguchi T."/>
            <person name="Fukuda Y."/>
            <person name="Nemoto M."/>
            <person name="Matsumoto M."/>
            <person name="Wong P.S."/>
            <person name="Aburatani S."/>
            <person name="Fujibuchi W."/>
        </authorList>
    </citation>
    <scope>NUCLEOTIDE SEQUENCE [LARGE SCALE GENOMIC DNA]</scope>
    <source>
        <strain evidence="5 6">JPCC DA0580</strain>
    </source>
</reference>
<feature type="domain" description="Vps16 C-terminal" evidence="3">
    <location>
        <begin position="632"/>
        <end position="968"/>
    </location>
</feature>
<dbReference type="OrthoDB" id="1792at2759"/>
<dbReference type="FunCoup" id="A0A1Z5KD93">
    <property type="interactions" value="903"/>
</dbReference>
<dbReference type="GO" id="GO:0042144">
    <property type="term" value="P:vacuole fusion, non-autophagic"/>
    <property type="evidence" value="ECO:0007669"/>
    <property type="project" value="TreeGrafter"/>
</dbReference>
<proteinExistence type="inferred from homology"/>
<name>A0A1Z5KD93_FISSO</name>
<dbReference type="Pfam" id="PF04840">
    <property type="entry name" value="Vps16_C"/>
    <property type="match status" value="1"/>
</dbReference>
<dbReference type="SUPFAM" id="SSF50978">
    <property type="entry name" value="WD40 repeat-like"/>
    <property type="match status" value="1"/>
</dbReference>
<dbReference type="InterPro" id="IPR006925">
    <property type="entry name" value="Vps16_C"/>
</dbReference>
<dbReference type="Proteomes" id="UP000198406">
    <property type="component" value="Unassembled WGS sequence"/>
</dbReference>
<protein>
    <recommendedName>
        <fullName evidence="7">Vacuolar protein sorting-associated protein 16 homolog</fullName>
    </recommendedName>
</protein>
<dbReference type="GO" id="GO:0005768">
    <property type="term" value="C:endosome"/>
    <property type="evidence" value="ECO:0007669"/>
    <property type="project" value="TreeGrafter"/>
</dbReference>
<evidence type="ECO:0000313" key="6">
    <source>
        <dbReference type="Proteomes" id="UP000198406"/>
    </source>
</evidence>
<dbReference type="PANTHER" id="PTHR12811:SF0">
    <property type="entry name" value="VACUOLAR PROTEIN SORTING-ASSOCIATED PROTEIN 16 HOMOLOG"/>
    <property type="match status" value="1"/>
</dbReference>
<dbReference type="GO" id="GO:0003779">
    <property type="term" value="F:actin binding"/>
    <property type="evidence" value="ECO:0007669"/>
    <property type="project" value="TreeGrafter"/>
</dbReference>
<dbReference type="InterPro" id="IPR006926">
    <property type="entry name" value="Vps16_N"/>
</dbReference>
<dbReference type="EMBL" id="BDSP01000207">
    <property type="protein sequence ID" value="GAX24166.1"/>
    <property type="molecule type" value="Genomic_DNA"/>
</dbReference>
<comment type="similarity">
    <text evidence="1">Belongs to the VPS16 family.</text>
</comment>
<dbReference type="Pfam" id="PF04841">
    <property type="entry name" value="Vps16_N"/>
    <property type="match status" value="1"/>
</dbReference>
<accession>A0A1Z5KD93</accession>
<dbReference type="InterPro" id="IPR038132">
    <property type="entry name" value="Vps16_C_sf"/>
</dbReference>
<evidence type="ECO:0000259" key="3">
    <source>
        <dbReference type="Pfam" id="PF04840"/>
    </source>
</evidence>